<organism evidence="1 2">
    <name type="scientific">Candidatus Falkowbacteria bacterium HGW-Falkowbacteria-2</name>
    <dbReference type="NCBI Taxonomy" id="2013769"/>
    <lineage>
        <taxon>Bacteria</taxon>
        <taxon>Candidatus Falkowiibacteriota</taxon>
    </lineage>
</organism>
<sequence>MQVLVGNGYYKMTDGSGDGGYRFAQFRGLPLSGRGGQSAYGLFANVIQVKSKIDDYRYESVQWGLGIAANFILPEGFKQKFAWTDLAYVSRQSRGALKQGLGTYKEKQQDESIYFSAGLLIRSASIDAYDAPFVQQKIMLELQLPFKASKEANWEGKPLNLEPWNHERFKLSLENGIVPIFLDWSRSYYLMPDVRASYIYETGVPRSLFGLGVGFTLSKGEYGYEILSMSYHPLFTQKERRRDVFEVTLNLVSLFRKTY</sequence>
<proteinExistence type="predicted"/>
<comment type="caution">
    <text evidence="1">The sequence shown here is derived from an EMBL/GenBank/DDBJ whole genome shotgun (WGS) entry which is preliminary data.</text>
</comment>
<evidence type="ECO:0000313" key="1">
    <source>
        <dbReference type="EMBL" id="PKM88974.1"/>
    </source>
</evidence>
<evidence type="ECO:0000313" key="2">
    <source>
        <dbReference type="Proteomes" id="UP000233325"/>
    </source>
</evidence>
<reference evidence="1 2" key="1">
    <citation type="journal article" date="2017" name="ISME J.">
        <title>Potential for microbial H2 and metal transformations associated with novel bacteria and archaea in deep terrestrial subsurface sediments.</title>
        <authorList>
            <person name="Hernsdorf A.W."/>
            <person name="Amano Y."/>
            <person name="Miyakawa K."/>
            <person name="Ise K."/>
            <person name="Suzuki Y."/>
            <person name="Anantharaman K."/>
            <person name="Probst A."/>
            <person name="Burstein D."/>
            <person name="Thomas B.C."/>
            <person name="Banfield J.F."/>
        </authorList>
    </citation>
    <scope>NUCLEOTIDE SEQUENCE [LARGE SCALE GENOMIC DNA]</scope>
    <source>
        <strain evidence="1">HGW-Falkowbacteria-2</strain>
    </source>
</reference>
<gene>
    <name evidence="1" type="ORF">CVU83_00840</name>
</gene>
<accession>A0A2N2E2L0</accession>
<protein>
    <submittedName>
        <fullName evidence="1">Uncharacterized protein</fullName>
    </submittedName>
</protein>
<name>A0A2N2E2L0_9BACT</name>
<dbReference type="AlphaFoldDB" id="A0A2N2E2L0"/>
<dbReference type="EMBL" id="PHAH01000007">
    <property type="protein sequence ID" value="PKM88974.1"/>
    <property type="molecule type" value="Genomic_DNA"/>
</dbReference>
<dbReference type="Proteomes" id="UP000233325">
    <property type="component" value="Unassembled WGS sequence"/>
</dbReference>